<dbReference type="GO" id="GO:0046872">
    <property type="term" value="F:metal ion binding"/>
    <property type="evidence" value="ECO:0007669"/>
    <property type="project" value="UniProtKB-KW"/>
</dbReference>
<evidence type="ECO:0000256" key="3">
    <source>
        <dbReference type="ARBA" id="ARBA00023004"/>
    </source>
</evidence>
<evidence type="ECO:0000313" key="6">
    <source>
        <dbReference type="EMBL" id="CAD9545583.1"/>
    </source>
</evidence>
<reference evidence="6" key="1">
    <citation type="submission" date="2021-01" db="EMBL/GenBank/DDBJ databases">
        <authorList>
            <person name="Corre E."/>
            <person name="Pelletier E."/>
            <person name="Niang G."/>
            <person name="Scheremetjew M."/>
            <person name="Finn R."/>
            <person name="Kale V."/>
            <person name="Holt S."/>
            <person name="Cochrane G."/>
            <person name="Meng A."/>
            <person name="Brown T."/>
            <person name="Cohen L."/>
        </authorList>
    </citation>
    <scope>NUCLEOTIDE SEQUENCE</scope>
    <source>
        <strain evidence="6">CCMP2222</strain>
    </source>
</reference>
<evidence type="ECO:0000256" key="2">
    <source>
        <dbReference type="ARBA" id="ARBA00022723"/>
    </source>
</evidence>
<feature type="domain" description="Rieske" evidence="5">
    <location>
        <begin position="89"/>
        <end position="157"/>
    </location>
</feature>
<keyword evidence="4" id="KW-0411">Iron-sulfur</keyword>
<dbReference type="GO" id="GO:0051537">
    <property type="term" value="F:2 iron, 2 sulfur cluster binding"/>
    <property type="evidence" value="ECO:0007669"/>
    <property type="project" value="UniProtKB-KW"/>
</dbReference>
<evidence type="ECO:0000259" key="5">
    <source>
        <dbReference type="PROSITE" id="PS51296"/>
    </source>
</evidence>
<keyword evidence="2" id="KW-0479">Metal-binding</keyword>
<proteinExistence type="predicted"/>
<dbReference type="InterPro" id="IPR017941">
    <property type="entry name" value="Rieske_2Fe-2S"/>
</dbReference>
<keyword evidence="3" id="KW-0408">Iron</keyword>
<name>A0A7S2JEG4_9DINO</name>
<dbReference type="AlphaFoldDB" id="A0A7S2JEG4"/>
<evidence type="ECO:0000256" key="4">
    <source>
        <dbReference type="ARBA" id="ARBA00023014"/>
    </source>
</evidence>
<accession>A0A7S2JEG4</accession>
<keyword evidence="1" id="KW-0001">2Fe-2S</keyword>
<dbReference type="SUPFAM" id="SSF50022">
    <property type="entry name" value="ISP domain"/>
    <property type="match status" value="1"/>
</dbReference>
<gene>
    <name evidence="6" type="ORF">AAND1436_LOCUS49531</name>
</gene>
<dbReference type="PROSITE" id="PS51296">
    <property type="entry name" value="RIESKE"/>
    <property type="match status" value="1"/>
</dbReference>
<protein>
    <recommendedName>
        <fullName evidence="5">Rieske domain-containing protein</fullName>
    </recommendedName>
</protein>
<organism evidence="6">
    <name type="scientific">Alexandrium andersonii</name>
    <dbReference type="NCBI Taxonomy" id="327968"/>
    <lineage>
        <taxon>Eukaryota</taxon>
        <taxon>Sar</taxon>
        <taxon>Alveolata</taxon>
        <taxon>Dinophyceae</taxon>
        <taxon>Gonyaulacales</taxon>
        <taxon>Pyrocystaceae</taxon>
        <taxon>Alexandrium</taxon>
    </lineage>
</organism>
<dbReference type="EMBL" id="HBGQ01103582">
    <property type="protein sequence ID" value="CAD9545583.1"/>
    <property type="molecule type" value="Transcribed_RNA"/>
</dbReference>
<sequence>MALGFASFASTSRAGPAATASIARSPELELASSARCAAAGSTGLGVWGVAASAAALAAASMRRQQRGRPARTARRYTTQKVETSFQWLKTGFKASDLGPGDFRTIFLAGCDVCVGKTQDGKLFAVGDKAPPTGVSFSVGGEVRGSCIEEFQYGNQFDVFTGLPVGEWCPSPPLIGPVIGAFMGGPQAVYVFDVREGFFGGDVEVSVDTNAKKAYEADYWKGLLDAQGKVDGTYY</sequence>
<evidence type="ECO:0000256" key="1">
    <source>
        <dbReference type="ARBA" id="ARBA00022714"/>
    </source>
</evidence>
<dbReference type="InterPro" id="IPR036922">
    <property type="entry name" value="Rieske_2Fe-2S_sf"/>
</dbReference>